<feature type="compositionally biased region" description="Polar residues" evidence="1">
    <location>
        <begin position="21"/>
        <end position="47"/>
    </location>
</feature>
<feature type="chain" id="PRO_5019053487" description="Pyrrolo-quinoline quinone repeat domain-containing protein" evidence="2">
    <location>
        <begin position="19"/>
        <end position="514"/>
    </location>
</feature>
<evidence type="ECO:0000256" key="2">
    <source>
        <dbReference type="SAM" id="SignalP"/>
    </source>
</evidence>
<feature type="domain" description="Pyrrolo-quinoline quinone repeat" evidence="3">
    <location>
        <begin position="146"/>
        <end position="201"/>
    </location>
</feature>
<proteinExistence type="predicted"/>
<keyword evidence="5" id="KW-1185">Reference proteome</keyword>
<dbReference type="OrthoDB" id="5296951at2"/>
<dbReference type="Proteomes" id="UP000286806">
    <property type="component" value="Unassembled WGS sequence"/>
</dbReference>
<dbReference type="EMBL" id="BGOW01000013">
    <property type="protein sequence ID" value="GBL45555.1"/>
    <property type="molecule type" value="Genomic_DNA"/>
</dbReference>
<keyword evidence="2" id="KW-0732">Signal</keyword>
<feature type="region of interest" description="Disordered" evidence="1">
    <location>
        <begin position="21"/>
        <end position="48"/>
    </location>
</feature>
<dbReference type="SMART" id="SM00564">
    <property type="entry name" value="PQQ"/>
    <property type="match status" value="7"/>
</dbReference>
<evidence type="ECO:0000313" key="5">
    <source>
        <dbReference type="Proteomes" id="UP000286806"/>
    </source>
</evidence>
<dbReference type="RefSeq" id="WP_124704373.1">
    <property type="nucleotide sequence ID" value="NZ_BGOW01000013.1"/>
</dbReference>
<organism evidence="4 5">
    <name type="scientific">Sulfuriferula multivorans</name>
    <dbReference type="NCBI Taxonomy" id="1559896"/>
    <lineage>
        <taxon>Bacteria</taxon>
        <taxon>Pseudomonadati</taxon>
        <taxon>Pseudomonadota</taxon>
        <taxon>Betaproteobacteria</taxon>
        <taxon>Nitrosomonadales</taxon>
        <taxon>Sulfuricellaceae</taxon>
        <taxon>Sulfuriferula</taxon>
    </lineage>
</organism>
<dbReference type="InterPro" id="IPR015943">
    <property type="entry name" value="WD40/YVTN_repeat-like_dom_sf"/>
</dbReference>
<name>A0A401JD06_9PROT</name>
<feature type="domain" description="Pyrrolo-quinoline quinone repeat" evidence="3">
    <location>
        <begin position="226"/>
        <end position="338"/>
    </location>
</feature>
<dbReference type="InterPro" id="IPR018391">
    <property type="entry name" value="PQQ_b-propeller_rpt"/>
</dbReference>
<sequence>MNTRLSWIALLIATQAFATGSQPSSHEASGNSQHVENATRTVASSTEVAVEKGGPYDRVYHPENLPSMHDGKFFPDSWLSLGANPAHNAAFELSSGAPAWLKQGVEWKFAEARSWPLDRKDAFDTQVYGERRGPSTQTQFYGNAVGVSIANGIIYAESDDQFAYAVNARTGKLIWRTSPVGNTLMGTPIVAQGKVFLSAGNVGFNFSNVTKFSKTKTAARGEGISFNGIYALSAKTGELLWHYGTNGEAMPTSTFSDGKIYITTGDGYAQAIDAGTGKPVWKTELQGMANMSSPAIVDGKMYVAMSSPGGVFCLDARSGKVLWKSNIQGAEDTGIGDVSPAVSNGVVVMDAVADAKQQNGKTTMDTRIVTYDADTGKILWQANMGRGAKPPAFKGGVPMIHDGVVYVGTPVNNVIQAYDLKSGQQKWTWQVPDASAAGSGRGAPTYYRGALYVSTGEYLYALNPSSGELIHKYHVGGRFGIVNPVIIGGTIYLSNSWDWLMAVPLSKVNPTAKS</sequence>
<evidence type="ECO:0000313" key="4">
    <source>
        <dbReference type="EMBL" id="GBL45555.1"/>
    </source>
</evidence>
<accession>A0A401JD06</accession>
<dbReference type="AlphaFoldDB" id="A0A401JD06"/>
<gene>
    <name evidence="4" type="ORF">SFMTTN_1365</name>
</gene>
<reference evidence="4 5" key="1">
    <citation type="journal article" date="2019" name="Front. Microbiol.">
        <title>Genomes of Neutrophilic Sulfur-Oxidizing Chemolithoautotrophs Representing 9 Proteobacterial Species From 8 Genera.</title>
        <authorList>
            <person name="Watanabe T."/>
            <person name="Kojima H."/>
            <person name="Umezawa K."/>
            <person name="Hori C."/>
            <person name="Takasuka T.E."/>
            <person name="Kato Y."/>
            <person name="Fukui M."/>
        </authorList>
    </citation>
    <scope>NUCLEOTIDE SEQUENCE [LARGE SCALE GENOMIC DNA]</scope>
    <source>
        <strain evidence="4 5">TTN</strain>
    </source>
</reference>
<evidence type="ECO:0000259" key="3">
    <source>
        <dbReference type="Pfam" id="PF13360"/>
    </source>
</evidence>
<feature type="domain" description="Pyrrolo-quinoline quinone repeat" evidence="3">
    <location>
        <begin position="363"/>
        <end position="482"/>
    </location>
</feature>
<dbReference type="Pfam" id="PF13360">
    <property type="entry name" value="PQQ_2"/>
    <property type="match status" value="3"/>
</dbReference>
<dbReference type="PANTHER" id="PTHR34512">
    <property type="entry name" value="CELL SURFACE PROTEIN"/>
    <property type="match status" value="1"/>
</dbReference>
<dbReference type="SUPFAM" id="SSF50998">
    <property type="entry name" value="Quinoprotein alcohol dehydrogenase-like"/>
    <property type="match status" value="2"/>
</dbReference>
<dbReference type="InterPro" id="IPR011047">
    <property type="entry name" value="Quinoprotein_ADH-like_sf"/>
</dbReference>
<protein>
    <recommendedName>
        <fullName evidence="3">Pyrrolo-quinoline quinone repeat domain-containing protein</fullName>
    </recommendedName>
</protein>
<dbReference type="Gene3D" id="2.40.128.630">
    <property type="match status" value="1"/>
</dbReference>
<feature type="signal peptide" evidence="2">
    <location>
        <begin position="1"/>
        <end position="18"/>
    </location>
</feature>
<comment type="caution">
    <text evidence="4">The sequence shown here is derived from an EMBL/GenBank/DDBJ whole genome shotgun (WGS) entry which is preliminary data.</text>
</comment>
<dbReference type="Gene3D" id="2.130.10.10">
    <property type="entry name" value="YVTN repeat-like/Quinoprotein amine dehydrogenase"/>
    <property type="match status" value="2"/>
</dbReference>
<dbReference type="InterPro" id="IPR002372">
    <property type="entry name" value="PQQ_rpt_dom"/>
</dbReference>
<dbReference type="PANTHER" id="PTHR34512:SF30">
    <property type="entry name" value="OUTER MEMBRANE PROTEIN ASSEMBLY FACTOR BAMB"/>
    <property type="match status" value="1"/>
</dbReference>
<evidence type="ECO:0000256" key="1">
    <source>
        <dbReference type="SAM" id="MobiDB-lite"/>
    </source>
</evidence>